<organism evidence="2 3">
    <name type="scientific">Nematocida parisii (strain ERTm3)</name>
    <name type="common">Nematode killer fungus</name>
    <dbReference type="NCBI Taxonomy" id="935791"/>
    <lineage>
        <taxon>Eukaryota</taxon>
        <taxon>Fungi</taxon>
        <taxon>Fungi incertae sedis</taxon>
        <taxon>Microsporidia</taxon>
        <taxon>Nematocida</taxon>
    </lineage>
</organism>
<dbReference type="OrthoDB" id="416553at2759"/>
<dbReference type="PANTHER" id="PTHR18884">
    <property type="entry name" value="SEPTIN"/>
    <property type="match status" value="1"/>
</dbReference>
<dbReference type="STRING" id="935791.I3EDY3"/>
<feature type="domain" description="Septin-type G" evidence="1">
    <location>
        <begin position="1"/>
        <end position="245"/>
    </location>
</feature>
<dbReference type="InParanoid" id="I3EDY3"/>
<dbReference type="SUPFAM" id="SSF52540">
    <property type="entry name" value="P-loop containing nucleoside triphosphate hydrolases"/>
    <property type="match status" value="1"/>
</dbReference>
<dbReference type="InterPro" id="IPR027417">
    <property type="entry name" value="P-loop_NTPase"/>
</dbReference>
<dbReference type="Pfam" id="PF00735">
    <property type="entry name" value="Septin"/>
    <property type="match status" value="1"/>
</dbReference>
<dbReference type="Gene3D" id="3.40.50.300">
    <property type="entry name" value="P-loop containing nucleotide triphosphate hydrolases"/>
    <property type="match status" value="1"/>
</dbReference>
<gene>
    <name evidence="2" type="ORF">NEQG_02311</name>
</gene>
<dbReference type="OMA" id="AINCRDX"/>
<dbReference type="PROSITE" id="PS51719">
    <property type="entry name" value="G_SEPTIN"/>
    <property type="match status" value="1"/>
</dbReference>
<reference evidence="2" key="1">
    <citation type="submission" date="2011-01" db="EMBL/GenBank/DDBJ databases">
        <title>The Genome Sequence of Nematocida parisii strain ERTm3.</title>
        <authorList>
            <consortium name="The Broad Institute Genome Sequencing Platform"/>
            <consortium name="The Broad Institute Genome Sequencing Center for Infectious Disease"/>
            <person name="Cuomo C."/>
            <person name="Troemel E."/>
            <person name="Young S.K."/>
            <person name="Zeng Q."/>
            <person name="Gargeya S."/>
            <person name="Fitzgerald M."/>
            <person name="Haas B."/>
            <person name="Abouelleil A."/>
            <person name="Alvarado L."/>
            <person name="Arachchi H.M."/>
            <person name="Berlin A."/>
            <person name="Chapman S.B."/>
            <person name="Gearin G."/>
            <person name="Goldberg J."/>
            <person name="Griggs A."/>
            <person name="Gujja S."/>
            <person name="Hansen M."/>
            <person name="Heiman D."/>
            <person name="Howarth C."/>
            <person name="Larimer J."/>
            <person name="Lui A."/>
            <person name="MacDonald P.J.P."/>
            <person name="McCowen C."/>
            <person name="Montmayeur A."/>
            <person name="Murphy C."/>
            <person name="Neiman D."/>
            <person name="Pearson M."/>
            <person name="Priest M."/>
            <person name="Roberts A."/>
            <person name="Saif S."/>
            <person name="Shea T."/>
            <person name="Sisk P."/>
            <person name="Stolte C."/>
            <person name="Sykes S."/>
            <person name="Wortman J."/>
            <person name="Nusbaum C."/>
            <person name="Birren B."/>
        </authorList>
    </citation>
    <scope>NUCLEOTIDE SEQUENCE</scope>
    <source>
        <strain evidence="2">ERTm3</strain>
    </source>
</reference>
<proteinExistence type="predicted"/>
<accession>I3EDY3</accession>
<keyword evidence="3" id="KW-1185">Reference proteome</keyword>
<dbReference type="HOGENOM" id="CLU_1129320_0_0_1"/>
<dbReference type="GO" id="GO:0005525">
    <property type="term" value="F:GTP binding"/>
    <property type="evidence" value="ECO:0007669"/>
    <property type="project" value="InterPro"/>
</dbReference>
<dbReference type="VEuPathDB" id="MicrosporidiaDB:NEQG_02311"/>
<sequence>MKYRKRNKNINILFVGASNTGKSSLIKSMASAELLSEGDVTEHQIFINEKGIRIFDTRGYGTDRSTDTKIKQIEIFIRDRYKSFLLEETKIQRDPFLEDSRIHLMILFASPASKGIKDYDIVLLRLLSNKVNTLVIIPKCDYYTAEEIQVQKRKISDLLKINNINTFGVEKDEDAYVFALFSGERSLVDSTYKERILPHGVADTTNEKHSDYISFMNMLDEAREDLLDLTHTHFYENYRTGMLSDQ</sequence>
<dbReference type="FunCoup" id="I3EDY3">
    <property type="interactions" value="9"/>
</dbReference>
<name>I3EDY3_NEMP3</name>
<protein>
    <recommendedName>
        <fullName evidence="1">Septin-type G domain-containing protein</fullName>
    </recommendedName>
</protein>
<dbReference type="InterPro" id="IPR030379">
    <property type="entry name" value="G_SEPTIN_dom"/>
</dbReference>
<dbReference type="Proteomes" id="UP000002872">
    <property type="component" value="Unassembled WGS sequence"/>
</dbReference>
<evidence type="ECO:0000259" key="1">
    <source>
        <dbReference type="PROSITE" id="PS51719"/>
    </source>
</evidence>
<dbReference type="AlphaFoldDB" id="I3EDY3"/>
<evidence type="ECO:0000313" key="3">
    <source>
        <dbReference type="Proteomes" id="UP000002872"/>
    </source>
</evidence>
<dbReference type="EMBL" id="GL870882">
    <property type="protein sequence ID" value="EIJ87430.1"/>
    <property type="molecule type" value="Genomic_DNA"/>
</dbReference>
<evidence type="ECO:0000313" key="2">
    <source>
        <dbReference type="EMBL" id="EIJ87430.1"/>
    </source>
</evidence>